<gene>
    <name evidence="1" type="ORF">SAMN02910414_00245</name>
</gene>
<protein>
    <recommendedName>
        <fullName evidence="3">WXG100 protein secretion system (Wss), protein YukD</fullName>
    </recommendedName>
</protein>
<name>A0A1H3FIK3_9FIRM</name>
<evidence type="ECO:0000313" key="1">
    <source>
        <dbReference type="EMBL" id="SDX90760.1"/>
    </source>
</evidence>
<proteinExistence type="predicted"/>
<sequence length="79" mass="8945">MKIIITITNPTNKVGYDIQIDNKQKISTTLKVCSENLAGLEFADRCKKIRLWDGGRLIPVEKTYDEAQIYSGSKIIVED</sequence>
<accession>A0A1H3FIK3</accession>
<evidence type="ECO:0000313" key="2">
    <source>
        <dbReference type="Proteomes" id="UP000183918"/>
    </source>
</evidence>
<organism evidence="1 2">
    <name type="scientific">Lachnobacterium bovis DSM 14045</name>
    <dbReference type="NCBI Taxonomy" id="1122142"/>
    <lineage>
        <taxon>Bacteria</taxon>
        <taxon>Bacillati</taxon>
        <taxon>Bacillota</taxon>
        <taxon>Clostridia</taxon>
        <taxon>Lachnospirales</taxon>
        <taxon>Lachnospiraceae</taxon>
        <taxon>Lachnobacterium</taxon>
    </lineage>
</organism>
<dbReference type="AlphaFoldDB" id="A0A1H3FIK3"/>
<reference evidence="1 2" key="1">
    <citation type="submission" date="2016-10" db="EMBL/GenBank/DDBJ databases">
        <authorList>
            <person name="de Groot N.N."/>
        </authorList>
    </citation>
    <scope>NUCLEOTIDE SEQUENCE [LARGE SCALE GENOMIC DNA]</scope>
    <source>
        <strain evidence="1 2">DSM 14045</strain>
    </source>
</reference>
<keyword evidence="2" id="KW-1185">Reference proteome</keyword>
<dbReference type="STRING" id="1122142.SAMN02910414_00245"/>
<dbReference type="RefSeq" id="WP_074715370.1">
    <property type="nucleotide sequence ID" value="NZ_FNPG01000005.1"/>
</dbReference>
<dbReference type="Proteomes" id="UP000183918">
    <property type="component" value="Unassembled WGS sequence"/>
</dbReference>
<evidence type="ECO:0008006" key="3">
    <source>
        <dbReference type="Google" id="ProtNLM"/>
    </source>
</evidence>
<dbReference type="EMBL" id="FNPG01000005">
    <property type="protein sequence ID" value="SDX90760.1"/>
    <property type="molecule type" value="Genomic_DNA"/>
</dbReference>
<dbReference type="OrthoDB" id="2063613at2"/>